<evidence type="ECO:0000259" key="11">
    <source>
        <dbReference type="PROSITE" id="PS51385"/>
    </source>
</evidence>
<name>A0AAN7TMG1_9MYCE</name>
<comment type="catalytic activity">
    <reaction evidence="1 10">
        <text>(6R)-NADHX = (6S)-NADHX</text>
        <dbReference type="Rhea" id="RHEA:32215"/>
        <dbReference type="ChEBI" id="CHEBI:64074"/>
        <dbReference type="ChEBI" id="CHEBI:64075"/>
        <dbReference type="EC" id="5.1.99.6"/>
    </reaction>
</comment>
<evidence type="ECO:0000256" key="8">
    <source>
        <dbReference type="ARBA" id="ARBA00023027"/>
    </source>
</evidence>
<evidence type="ECO:0000256" key="5">
    <source>
        <dbReference type="ARBA" id="ARBA00022741"/>
    </source>
</evidence>
<keyword evidence="5 10" id="KW-0547">Nucleotide-binding</keyword>
<dbReference type="GO" id="GO:0052856">
    <property type="term" value="F:NAD(P)HX epimerase activity"/>
    <property type="evidence" value="ECO:0007669"/>
    <property type="project" value="UniProtKB-UniRule"/>
</dbReference>
<feature type="binding site" evidence="10">
    <location>
        <position position="63"/>
    </location>
    <ligand>
        <name>K(+)</name>
        <dbReference type="ChEBI" id="CHEBI:29103"/>
    </ligand>
</feature>
<dbReference type="PANTHER" id="PTHR13232">
    <property type="entry name" value="NAD(P)H-HYDRATE EPIMERASE"/>
    <property type="match status" value="1"/>
</dbReference>
<dbReference type="EC" id="5.1.99.6" evidence="3 10"/>
<evidence type="ECO:0000256" key="10">
    <source>
        <dbReference type="HAMAP-Rule" id="MF_03159"/>
    </source>
</evidence>
<dbReference type="HAMAP" id="MF_01966">
    <property type="entry name" value="NADHX_epimerase"/>
    <property type="match status" value="1"/>
</dbReference>
<dbReference type="InterPro" id="IPR032976">
    <property type="entry name" value="YJEFN_prot_NAXE-like"/>
</dbReference>
<keyword evidence="4 10" id="KW-0479">Metal-binding</keyword>
<dbReference type="InterPro" id="IPR036652">
    <property type="entry name" value="YjeF_N_dom_sf"/>
</dbReference>
<dbReference type="PROSITE" id="PS51385">
    <property type="entry name" value="YJEF_N"/>
    <property type="match status" value="1"/>
</dbReference>
<evidence type="ECO:0000313" key="12">
    <source>
        <dbReference type="EMBL" id="KAK5575744.1"/>
    </source>
</evidence>
<feature type="binding site" evidence="10">
    <location>
        <position position="164"/>
    </location>
    <ligand>
        <name>K(+)</name>
        <dbReference type="ChEBI" id="CHEBI:29103"/>
    </ligand>
</feature>
<feature type="binding site" evidence="10">
    <location>
        <position position="161"/>
    </location>
    <ligand>
        <name>(6S)-NADPHX</name>
        <dbReference type="ChEBI" id="CHEBI:64076"/>
    </ligand>
</feature>
<gene>
    <name evidence="12" type="ORF">RB653_006878</name>
</gene>
<feature type="binding site" evidence="10">
    <location>
        <begin position="62"/>
        <end position="66"/>
    </location>
    <ligand>
        <name>(6S)-NADPHX</name>
        <dbReference type="ChEBI" id="CHEBI:64076"/>
    </ligand>
</feature>
<evidence type="ECO:0000256" key="3">
    <source>
        <dbReference type="ARBA" id="ARBA00012228"/>
    </source>
</evidence>
<keyword evidence="9 10" id="KW-0413">Isomerase</keyword>
<dbReference type="GO" id="GO:0000166">
    <property type="term" value="F:nucleotide binding"/>
    <property type="evidence" value="ECO:0007669"/>
    <property type="project" value="UniProtKB-KW"/>
</dbReference>
<evidence type="ECO:0000256" key="6">
    <source>
        <dbReference type="ARBA" id="ARBA00022857"/>
    </source>
</evidence>
<dbReference type="Proteomes" id="UP001344447">
    <property type="component" value="Unassembled WGS sequence"/>
</dbReference>
<organism evidence="12 13">
    <name type="scientific">Dictyostelium firmibasis</name>
    <dbReference type="NCBI Taxonomy" id="79012"/>
    <lineage>
        <taxon>Eukaryota</taxon>
        <taxon>Amoebozoa</taxon>
        <taxon>Evosea</taxon>
        <taxon>Eumycetozoa</taxon>
        <taxon>Dictyostelia</taxon>
        <taxon>Dictyosteliales</taxon>
        <taxon>Dictyosteliaceae</taxon>
        <taxon>Dictyostelium</taxon>
    </lineage>
</organism>
<dbReference type="NCBIfam" id="TIGR00197">
    <property type="entry name" value="yjeF_nterm"/>
    <property type="match status" value="1"/>
</dbReference>
<sequence length="235" mass="26237">MNIIKYLTQNEAIVMDQLLMGKKYAFSTDSLMELAGLSCASAIQDVYPSIQKKILTICGPGNNGGDGLVASRHLVQFGYDVNVYYPKKTDKELYHNLVTQCKHEGIEFLESMPSNYQLDNDYGLIIDSIFGYSFKGDIRAPFDTIIKDSLCIIKTPIASIDMPSGWDVENGNIRNLFTPDLLISLAAPKLGSKSFKGKHYLGGRFLPKEFLKETNLTIPKYNGSNQFVDITNLQI</sequence>
<comment type="caution">
    <text evidence="10">Lacks conserved residue(s) required for the propagation of feature annotation.</text>
</comment>
<evidence type="ECO:0000256" key="1">
    <source>
        <dbReference type="ARBA" id="ARBA00000013"/>
    </source>
</evidence>
<dbReference type="PANTHER" id="PTHR13232:SF10">
    <property type="entry name" value="NAD(P)H-HYDRATE EPIMERASE"/>
    <property type="match status" value="1"/>
</dbReference>
<proteinExistence type="inferred from homology"/>
<feature type="domain" description="YjeF N-terminal" evidence="11">
    <location>
        <begin position="12"/>
        <end position="218"/>
    </location>
</feature>
<comment type="function">
    <text evidence="10">Catalyzes the epimerization of the S- and R-forms of NAD(P)HX, a damaged form of NAD(P)H that is a result of enzymatic or heat-dependent hydration. This is a prerequisite for the S-specific NAD(P)H-hydrate dehydratase to allow the repair of both epimers of NAD(P)HX.</text>
</comment>
<keyword evidence="6" id="KW-0521">NADP</keyword>
<evidence type="ECO:0000256" key="7">
    <source>
        <dbReference type="ARBA" id="ARBA00022958"/>
    </source>
</evidence>
<keyword evidence="8 10" id="KW-0520">NAD</keyword>
<dbReference type="Pfam" id="PF03853">
    <property type="entry name" value="YjeF_N"/>
    <property type="match status" value="1"/>
</dbReference>
<dbReference type="EMBL" id="JAVFKY010000005">
    <property type="protein sequence ID" value="KAK5575744.1"/>
    <property type="molecule type" value="Genomic_DNA"/>
</dbReference>
<comment type="caution">
    <text evidence="12">The sequence shown here is derived from an EMBL/GenBank/DDBJ whole genome shotgun (WGS) entry which is preliminary data.</text>
</comment>
<feature type="binding site" evidence="10">
    <location>
        <position position="127"/>
    </location>
    <ligand>
        <name>K(+)</name>
        <dbReference type="ChEBI" id="CHEBI:29103"/>
    </ligand>
</feature>
<dbReference type="GO" id="GO:0046872">
    <property type="term" value="F:metal ion binding"/>
    <property type="evidence" value="ECO:0007669"/>
    <property type="project" value="UniProtKB-KW"/>
</dbReference>
<reference evidence="12 13" key="1">
    <citation type="submission" date="2023-11" db="EMBL/GenBank/DDBJ databases">
        <title>Dfirmibasis_genome.</title>
        <authorList>
            <person name="Edelbroek B."/>
            <person name="Kjellin J."/>
            <person name="Jerlstrom-Hultqvist J."/>
            <person name="Soderbom F."/>
        </authorList>
    </citation>
    <scope>NUCLEOTIDE SEQUENCE [LARGE SCALE GENOMIC DNA]</scope>
    <source>
        <strain evidence="12 13">TNS-C-14</strain>
    </source>
</reference>
<evidence type="ECO:0000313" key="13">
    <source>
        <dbReference type="Proteomes" id="UP001344447"/>
    </source>
</evidence>
<comment type="catalytic activity">
    <reaction evidence="2 10">
        <text>(6R)-NADPHX = (6S)-NADPHX</text>
        <dbReference type="Rhea" id="RHEA:32227"/>
        <dbReference type="ChEBI" id="CHEBI:64076"/>
        <dbReference type="ChEBI" id="CHEBI:64077"/>
        <dbReference type="EC" id="5.1.99.6"/>
    </reaction>
</comment>
<keyword evidence="13" id="KW-1185">Reference proteome</keyword>
<protein>
    <recommendedName>
        <fullName evidence="3 10">NAD(P)H-hydrate epimerase</fullName>
        <ecNumber evidence="3 10">5.1.99.6</ecNumber>
    </recommendedName>
    <alternativeName>
        <fullName evidence="10">NAD(P)HX epimerase</fullName>
    </alternativeName>
</protein>
<dbReference type="Gene3D" id="3.40.50.10260">
    <property type="entry name" value="YjeF N-terminal domain"/>
    <property type="match status" value="1"/>
</dbReference>
<dbReference type="AlphaFoldDB" id="A0AAN7TMG1"/>
<evidence type="ECO:0000256" key="2">
    <source>
        <dbReference type="ARBA" id="ARBA00000909"/>
    </source>
</evidence>
<evidence type="ECO:0000256" key="4">
    <source>
        <dbReference type="ARBA" id="ARBA00022723"/>
    </source>
</evidence>
<comment type="cofactor">
    <cofactor evidence="10">
        <name>K(+)</name>
        <dbReference type="ChEBI" id="CHEBI:29103"/>
    </cofactor>
    <text evidence="10">Binds 1 potassium ion per subunit.</text>
</comment>
<evidence type="ECO:0000256" key="9">
    <source>
        <dbReference type="ARBA" id="ARBA00023235"/>
    </source>
</evidence>
<dbReference type="InterPro" id="IPR004443">
    <property type="entry name" value="YjeF_N_dom"/>
</dbReference>
<dbReference type="SUPFAM" id="SSF64153">
    <property type="entry name" value="YjeF N-terminal domain-like"/>
    <property type="match status" value="1"/>
</dbReference>
<feature type="binding site" evidence="10">
    <location>
        <begin position="131"/>
        <end position="137"/>
    </location>
    <ligand>
        <name>(6S)-NADPHX</name>
        <dbReference type="ChEBI" id="CHEBI:64076"/>
    </ligand>
</feature>
<dbReference type="GO" id="GO:0005739">
    <property type="term" value="C:mitochondrion"/>
    <property type="evidence" value="ECO:0007669"/>
    <property type="project" value="TreeGrafter"/>
</dbReference>
<accession>A0AAN7TMG1</accession>
<keyword evidence="7 10" id="KW-0630">Potassium</keyword>
<comment type="similarity">
    <text evidence="10">Belongs to the NnrE/AIBP family.</text>
</comment>